<evidence type="ECO:0000256" key="6">
    <source>
        <dbReference type="SAM" id="Phobius"/>
    </source>
</evidence>
<gene>
    <name evidence="7" type="ORF">IMZ08_07895</name>
</gene>
<name>A0ABR9QHK1_9BACI</name>
<keyword evidence="5 6" id="KW-0472">Membrane</keyword>
<comment type="caution">
    <text evidence="7">The sequence shown here is derived from an EMBL/GenBank/DDBJ whole genome shotgun (WGS) entry which is preliminary data.</text>
</comment>
<dbReference type="Pfam" id="PF01940">
    <property type="entry name" value="DUF92"/>
    <property type="match status" value="1"/>
</dbReference>
<feature type="transmembrane region" description="Helical" evidence="6">
    <location>
        <begin position="154"/>
        <end position="176"/>
    </location>
</feature>
<evidence type="ECO:0000256" key="4">
    <source>
        <dbReference type="ARBA" id="ARBA00022989"/>
    </source>
</evidence>
<dbReference type="RefSeq" id="WP_193535444.1">
    <property type="nucleotide sequence ID" value="NZ_JADCLJ010000019.1"/>
</dbReference>
<dbReference type="PANTHER" id="PTHR13353">
    <property type="entry name" value="TRANSMEMBRANE PROTEIN 19"/>
    <property type="match status" value="1"/>
</dbReference>
<comment type="similarity">
    <text evidence="2">Belongs to the TMEM19 family.</text>
</comment>
<feature type="transmembrane region" description="Helical" evidence="6">
    <location>
        <begin position="242"/>
        <end position="263"/>
    </location>
</feature>
<dbReference type="InterPro" id="IPR002794">
    <property type="entry name" value="DUF92_TMEM19"/>
</dbReference>
<keyword evidence="4 6" id="KW-1133">Transmembrane helix</keyword>
<evidence type="ECO:0000256" key="2">
    <source>
        <dbReference type="ARBA" id="ARBA00009012"/>
    </source>
</evidence>
<reference evidence="7 8" key="1">
    <citation type="submission" date="2020-10" db="EMBL/GenBank/DDBJ databases">
        <title>Bacillus sp. HD4P25, an endophyte from a halophyte.</title>
        <authorList>
            <person name="Sun J.-Q."/>
        </authorList>
    </citation>
    <scope>NUCLEOTIDE SEQUENCE [LARGE SCALE GENOMIC DNA]</scope>
    <source>
        <strain evidence="7 8">YIM 93174</strain>
    </source>
</reference>
<sequence>MSELILPSILSVIVAVIGYKLKSLTKLGGFATTLVGISVAIGFGYGGLMLLGAFFASSSLWSKYKSDYKEKHISGKIEKGEQRDGVQVMANGGVPAILGIAMAVFPSPMLFSAFIASIAAANADTWASEIGSLSKKRPFLITSLKQVDPGTSGAVSSLGTIAALFGSIFICLLSYLYWDVTIYITVLLVFVGFAGNIMDTLLGATVQVSFKCNVCNVETEKTIHCDCRTVQHKGYPAINNDLVNFLSILFSAIIAGLISFLFLM</sequence>
<keyword evidence="3 6" id="KW-0812">Transmembrane</keyword>
<evidence type="ECO:0000256" key="3">
    <source>
        <dbReference type="ARBA" id="ARBA00022692"/>
    </source>
</evidence>
<feature type="transmembrane region" description="Helical" evidence="6">
    <location>
        <begin position="182"/>
        <end position="202"/>
    </location>
</feature>
<dbReference type="Proteomes" id="UP001516662">
    <property type="component" value="Unassembled WGS sequence"/>
</dbReference>
<evidence type="ECO:0000256" key="5">
    <source>
        <dbReference type="ARBA" id="ARBA00023136"/>
    </source>
</evidence>
<dbReference type="EMBL" id="JADCLJ010000019">
    <property type="protein sequence ID" value="MBE4907972.1"/>
    <property type="molecule type" value="Genomic_DNA"/>
</dbReference>
<keyword evidence="8" id="KW-1185">Reference proteome</keyword>
<organism evidence="7 8">
    <name type="scientific">Litchfieldia luteola</name>
    <dbReference type="NCBI Taxonomy" id="682179"/>
    <lineage>
        <taxon>Bacteria</taxon>
        <taxon>Bacillati</taxon>
        <taxon>Bacillota</taxon>
        <taxon>Bacilli</taxon>
        <taxon>Bacillales</taxon>
        <taxon>Bacillaceae</taxon>
        <taxon>Litchfieldia</taxon>
    </lineage>
</organism>
<feature type="transmembrane region" description="Helical" evidence="6">
    <location>
        <begin position="34"/>
        <end position="56"/>
    </location>
</feature>
<accession>A0ABR9QHK1</accession>
<dbReference type="PANTHER" id="PTHR13353:SF5">
    <property type="entry name" value="TRANSMEMBRANE PROTEIN 19"/>
    <property type="match status" value="1"/>
</dbReference>
<evidence type="ECO:0000313" key="7">
    <source>
        <dbReference type="EMBL" id="MBE4907972.1"/>
    </source>
</evidence>
<proteinExistence type="inferred from homology"/>
<evidence type="ECO:0000313" key="8">
    <source>
        <dbReference type="Proteomes" id="UP001516662"/>
    </source>
</evidence>
<comment type="subcellular location">
    <subcellularLocation>
        <location evidence="1">Membrane</location>
        <topology evidence="1">Multi-pass membrane protein</topology>
    </subcellularLocation>
</comment>
<protein>
    <submittedName>
        <fullName evidence="7">DUF92 domain-containing protein</fullName>
    </submittedName>
</protein>
<evidence type="ECO:0000256" key="1">
    <source>
        <dbReference type="ARBA" id="ARBA00004141"/>
    </source>
</evidence>